<sequence length="284" mass="31890">MSKKWHLPLILGLTACLFTGCGDRGIPVIKQELLDKKLSVLMLTSSALTASSKEAIAQSLKDWQDSNAIAFDWVKDLNALNEDVTTKLKTKSYDYIYVAGNELFPSANETLQSSQSSAKWTFLQSQPFAVGTGNAVSDQATLLQVDTQQLETMKNKSVQDLVFQPLAIEWVTRSDRPIPSTWAPSEEADHIVLLDNNPQWYQQLSFQILQHHASWVIFYSPADADQMQKVKNMGVSVMDFAGAVTAELNWPQIMNNRLAVMKSKSWKSGVQNYNVQELKELKMK</sequence>
<evidence type="ECO:0000313" key="1">
    <source>
        <dbReference type="EMBL" id="WNR46710.1"/>
    </source>
</evidence>
<dbReference type="KEGG" id="proo:MJB10_11650"/>
<dbReference type="Proteomes" id="UP001304650">
    <property type="component" value="Chromosome"/>
</dbReference>
<evidence type="ECO:0008006" key="3">
    <source>
        <dbReference type="Google" id="ProtNLM"/>
    </source>
</evidence>
<proteinExistence type="predicted"/>
<dbReference type="EMBL" id="CP130319">
    <property type="protein sequence ID" value="WNR46710.1"/>
    <property type="molecule type" value="Genomic_DNA"/>
</dbReference>
<evidence type="ECO:0000313" key="2">
    <source>
        <dbReference type="Proteomes" id="UP001304650"/>
    </source>
</evidence>
<dbReference type="AlphaFoldDB" id="A0AA96LRI1"/>
<organism evidence="1 2">
    <name type="scientific">Paenibacillus roseopurpureus</name>
    <dbReference type="NCBI Taxonomy" id="2918901"/>
    <lineage>
        <taxon>Bacteria</taxon>
        <taxon>Bacillati</taxon>
        <taxon>Bacillota</taxon>
        <taxon>Bacilli</taxon>
        <taxon>Bacillales</taxon>
        <taxon>Paenibacillaceae</taxon>
        <taxon>Paenibacillus</taxon>
    </lineage>
</organism>
<dbReference type="RefSeq" id="WP_314804997.1">
    <property type="nucleotide sequence ID" value="NZ_CP130319.1"/>
</dbReference>
<gene>
    <name evidence="1" type="ORF">MJB10_11650</name>
</gene>
<accession>A0AA96LRI1</accession>
<keyword evidence="2" id="KW-1185">Reference proteome</keyword>
<reference evidence="1" key="1">
    <citation type="submission" date="2022-02" db="EMBL/GenBank/DDBJ databases">
        <title>Paenibacillus sp. MBLB1832 Whole Genome Shotgun Sequencing.</title>
        <authorList>
            <person name="Hwang C.Y."/>
            <person name="Cho E.-S."/>
            <person name="Seo M.-J."/>
        </authorList>
    </citation>
    <scope>NUCLEOTIDE SEQUENCE</scope>
    <source>
        <strain evidence="1">MBLB1832</strain>
    </source>
</reference>
<protein>
    <recommendedName>
        <fullName evidence="3">Lipoprotein</fullName>
    </recommendedName>
</protein>
<dbReference type="PROSITE" id="PS51257">
    <property type="entry name" value="PROKAR_LIPOPROTEIN"/>
    <property type="match status" value="1"/>
</dbReference>
<name>A0AA96LRI1_9BACL</name>